<gene>
    <name evidence="1" type="ORF">A2V81_01595</name>
</gene>
<dbReference type="EMBL" id="MEWR01000010">
    <property type="protein sequence ID" value="OGC82174.1"/>
    <property type="molecule type" value="Genomic_DNA"/>
</dbReference>
<protein>
    <recommendedName>
        <fullName evidence="3">TNFR-Cys domain-containing protein</fullName>
    </recommendedName>
</protein>
<organism evidence="1 2">
    <name type="scientific">Candidatus Abawacabacteria bacterium RBG_16_42_10</name>
    <dbReference type="NCBI Taxonomy" id="1817814"/>
    <lineage>
        <taxon>Bacteria</taxon>
        <taxon>Candidatus Abawacaibacteriota</taxon>
    </lineage>
</organism>
<evidence type="ECO:0008006" key="3">
    <source>
        <dbReference type="Google" id="ProtNLM"/>
    </source>
</evidence>
<proteinExistence type="predicted"/>
<sequence>MSQKRTCVVTGKEFTISDKEEKYCTTNNIPLPDMCPEERMCQMEGMSNSVYLYNGTCAFTHKPILTPTPPDKGFTVYDIDAWNSDKWDPLSYGQDIDWNRPFFEQLAELQKKVPVPSLFVARSTVVNSDYCNGVGYLKNCYLLFVSANDEDCLFSFGLFGCKNVVDTLWGTDCELCYGSFHITNCYNCRFVENCSNCSDSSFLYNCQGLKNCFGCVNLNNKEYCFYNEPYTKEEYQKKIAEVDLGSNERVKKEADKFHQFKLKFPHKHLIGKQNENSTGNYLDNTKDCHNCFFSQNIQDLENSIQIRDAKDSMDFLGFGMHAELIYRSHGCGDNAYNLKFCLSCFGNVRDLEYCIYANSGTKDCFGCISLKRQEYCILNKKYSKEEYFALVERLKEHMRRSPLRSPDATFEGQAGEYGSFFPPHLSYFYYNQSEGMNYFPITKEEATKRGFAWFTEKVEDFVPTYTLPDHIRDVKDDVLHAVLRSEKSGKKYRMIKQELEFYRRMNVPPPHTSPMERIQENLKHTAILPLKTMKCSRHGETIETVYDSTKQQVYCEKCYQETIL</sequence>
<evidence type="ECO:0000313" key="1">
    <source>
        <dbReference type="EMBL" id="OGC82174.1"/>
    </source>
</evidence>
<dbReference type="Proteomes" id="UP000177614">
    <property type="component" value="Unassembled WGS sequence"/>
</dbReference>
<accession>A0A1F4XKQ5</accession>
<name>A0A1F4XKQ5_9BACT</name>
<evidence type="ECO:0000313" key="2">
    <source>
        <dbReference type="Proteomes" id="UP000177614"/>
    </source>
</evidence>
<dbReference type="AlphaFoldDB" id="A0A1F4XKQ5"/>
<dbReference type="STRING" id="1817814.A2V81_01595"/>
<reference evidence="1 2" key="1">
    <citation type="journal article" date="2016" name="Nat. Commun.">
        <title>Thousands of microbial genomes shed light on interconnected biogeochemical processes in an aquifer system.</title>
        <authorList>
            <person name="Anantharaman K."/>
            <person name="Brown C.T."/>
            <person name="Hug L.A."/>
            <person name="Sharon I."/>
            <person name="Castelle C.J."/>
            <person name="Probst A.J."/>
            <person name="Thomas B.C."/>
            <person name="Singh A."/>
            <person name="Wilkins M.J."/>
            <person name="Karaoz U."/>
            <person name="Brodie E.L."/>
            <person name="Williams K.H."/>
            <person name="Hubbard S.S."/>
            <person name="Banfield J.F."/>
        </authorList>
    </citation>
    <scope>NUCLEOTIDE SEQUENCE [LARGE SCALE GENOMIC DNA]</scope>
</reference>
<comment type="caution">
    <text evidence="1">The sequence shown here is derived from an EMBL/GenBank/DDBJ whole genome shotgun (WGS) entry which is preliminary data.</text>
</comment>